<gene>
    <name evidence="7" type="ORF">EV656_1071</name>
</gene>
<sequence>MVGRIVELSRTGLAVHKRRGFLAVDEGGTEAGRIGLADIEAVLAASPGLMWSNTALSELAARQVPVMVLGPAFTPVAVVLPLNGHHAQAERFRAQAEATLPMRKQAWAVSPRFLPQRLVLDAGDDVGFGDEVFEEAVPL</sequence>
<dbReference type="GO" id="GO:0051607">
    <property type="term" value="P:defense response to virus"/>
    <property type="evidence" value="ECO:0007669"/>
    <property type="project" value="UniProtKB-KW"/>
</dbReference>
<dbReference type="GO" id="GO:0003676">
    <property type="term" value="F:nucleic acid binding"/>
    <property type="evidence" value="ECO:0007669"/>
    <property type="project" value="InterPro"/>
</dbReference>
<dbReference type="EMBL" id="SLXL01000007">
    <property type="protein sequence ID" value="TCP22193.1"/>
    <property type="molecule type" value="Genomic_DNA"/>
</dbReference>
<dbReference type="GO" id="GO:0046872">
    <property type="term" value="F:metal ion binding"/>
    <property type="evidence" value="ECO:0007669"/>
    <property type="project" value="UniProtKB-KW"/>
</dbReference>
<proteinExistence type="predicted"/>
<keyword evidence="6" id="KW-0051">Antiviral defense</keyword>
<evidence type="ECO:0000256" key="3">
    <source>
        <dbReference type="ARBA" id="ARBA00022759"/>
    </source>
</evidence>
<comment type="caution">
    <text evidence="7">The sequence shown here is derived from an EMBL/GenBank/DDBJ whole genome shotgun (WGS) entry which is preliminary data.</text>
</comment>
<evidence type="ECO:0000256" key="2">
    <source>
        <dbReference type="ARBA" id="ARBA00022723"/>
    </source>
</evidence>
<evidence type="ECO:0000313" key="8">
    <source>
        <dbReference type="Proteomes" id="UP000295733"/>
    </source>
</evidence>
<evidence type="ECO:0000256" key="6">
    <source>
        <dbReference type="ARBA" id="ARBA00023118"/>
    </source>
</evidence>
<keyword evidence="4" id="KW-0378">Hydrolase</keyword>
<evidence type="ECO:0000256" key="1">
    <source>
        <dbReference type="ARBA" id="ARBA00022722"/>
    </source>
</evidence>
<keyword evidence="1" id="KW-0540">Nuclease</keyword>
<keyword evidence="3" id="KW-0255">Endonuclease</keyword>
<keyword evidence="5" id="KW-0460">Magnesium</keyword>
<name>A0A4R2NKS1_RHOAD</name>
<dbReference type="GO" id="GO:0016787">
    <property type="term" value="F:hydrolase activity"/>
    <property type="evidence" value="ECO:0007669"/>
    <property type="project" value="UniProtKB-KW"/>
</dbReference>
<keyword evidence="8" id="KW-1185">Reference proteome</keyword>
<reference evidence="7 8" key="1">
    <citation type="submission" date="2019-03" db="EMBL/GenBank/DDBJ databases">
        <title>Genomic Encyclopedia of Type Strains, Phase IV (KMG-IV): sequencing the most valuable type-strain genomes for metagenomic binning, comparative biology and taxonomic classification.</title>
        <authorList>
            <person name="Goeker M."/>
        </authorList>
    </citation>
    <scope>NUCLEOTIDE SEQUENCE [LARGE SCALE GENOMIC DNA]</scope>
    <source>
        <strain evidence="7 8">DSM 2781</strain>
    </source>
</reference>
<dbReference type="AlphaFoldDB" id="A0A4R2NKS1"/>
<accession>A0A4R2NKS1</accession>
<evidence type="ECO:0000256" key="4">
    <source>
        <dbReference type="ARBA" id="ARBA00022801"/>
    </source>
</evidence>
<evidence type="ECO:0000256" key="5">
    <source>
        <dbReference type="ARBA" id="ARBA00022842"/>
    </source>
</evidence>
<dbReference type="GO" id="GO:0043571">
    <property type="term" value="P:maintenance of CRISPR repeat elements"/>
    <property type="evidence" value="ECO:0007669"/>
    <property type="project" value="InterPro"/>
</dbReference>
<dbReference type="RefSeq" id="WP_341799020.1">
    <property type="nucleotide sequence ID" value="NZ_SLXL01000007.1"/>
</dbReference>
<dbReference type="InterPro" id="IPR002729">
    <property type="entry name" value="CRISPR-assoc_Cas1"/>
</dbReference>
<feature type="non-terminal residue" evidence="7">
    <location>
        <position position="139"/>
    </location>
</feature>
<dbReference type="Proteomes" id="UP000295733">
    <property type="component" value="Unassembled WGS sequence"/>
</dbReference>
<keyword evidence="2" id="KW-0479">Metal-binding</keyword>
<dbReference type="GO" id="GO:0004519">
    <property type="term" value="F:endonuclease activity"/>
    <property type="evidence" value="ECO:0007669"/>
    <property type="project" value="UniProtKB-KW"/>
</dbReference>
<protein>
    <submittedName>
        <fullName evidence="7">CRISPR associated protein Cas1 family</fullName>
    </submittedName>
</protein>
<organism evidence="7 8">
    <name type="scientific">Rhodovulum adriaticum</name>
    <name type="common">Rhodopseudomonas adriatica</name>
    <dbReference type="NCBI Taxonomy" id="35804"/>
    <lineage>
        <taxon>Bacteria</taxon>
        <taxon>Pseudomonadati</taxon>
        <taxon>Pseudomonadota</taxon>
        <taxon>Alphaproteobacteria</taxon>
        <taxon>Rhodobacterales</taxon>
        <taxon>Paracoccaceae</taxon>
        <taxon>Rhodovulum</taxon>
    </lineage>
</organism>
<dbReference type="Pfam" id="PF01867">
    <property type="entry name" value="Cas_Cas1"/>
    <property type="match status" value="1"/>
</dbReference>
<evidence type="ECO:0000313" key="7">
    <source>
        <dbReference type="EMBL" id="TCP22193.1"/>
    </source>
</evidence>